<keyword evidence="3" id="KW-1185">Reference proteome</keyword>
<feature type="region of interest" description="Disordered" evidence="1">
    <location>
        <begin position="80"/>
        <end position="108"/>
    </location>
</feature>
<dbReference type="AlphaFoldDB" id="A0A7D5QAY5"/>
<reference evidence="2 3" key="1">
    <citation type="submission" date="2020-06" db="EMBL/GenBank/DDBJ databases">
        <title>NJ-3-1, isolated from saline soil.</title>
        <authorList>
            <person name="Cui H.L."/>
            <person name="Shi X."/>
        </authorList>
    </citation>
    <scope>NUCLEOTIDE SEQUENCE [LARGE SCALE GENOMIC DNA]</scope>
    <source>
        <strain evidence="2 3">NJ-3-1</strain>
    </source>
</reference>
<evidence type="ECO:0000313" key="2">
    <source>
        <dbReference type="EMBL" id="QLG62777.1"/>
    </source>
</evidence>
<gene>
    <name evidence="2" type="ORF">HUG12_13990</name>
</gene>
<accession>A0A7D5QAY5</accession>
<feature type="compositionally biased region" description="Basic and acidic residues" evidence="1">
    <location>
        <begin position="83"/>
        <end position="108"/>
    </location>
</feature>
<dbReference type="KEGG" id="halu:HUG12_13990"/>
<sequence length="108" mass="11489">MSERSRTEEPRTATFETRHADAAAARTVAAALAPDNTPQIRTEADGDVVRTRIERDTTGGLHASADDYLVNVAAADAVVASARDVDDGTERGDGSDHSESSEHNDTHE</sequence>
<dbReference type="GeneID" id="56038591"/>
<dbReference type="OrthoDB" id="107316at2157"/>
<proteinExistence type="predicted"/>
<evidence type="ECO:0008006" key="4">
    <source>
        <dbReference type="Google" id="ProtNLM"/>
    </source>
</evidence>
<name>A0A7D5QAY5_9EURY</name>
<dbReference type="NCBIfam" id="NF011470">
    <property type="entry name" value="PRK14887.1"/>
    <property type="match status" value="1"/>
</dbReference>
<dbReference type="Proteomes" id="UP000509626">
    <property type="component" value="Chromosome"/>
</dbReference>
<evidence type="ECO:0000256" key="1">
    <source>
        <dbReference type="SAM" id="MobiDB-lite"/>
    </source>
</evidence>
<dbReference type="EMBL" id="CP058579">
    <property type="protein sequence ID" value="QLG62777.1"/>
    <property type="molecule type" value="Genomic_DNA"/>
</dbReference>
<evidence type="ECO:0000313" key="3">
    <source>
        <dbReference type="Proteomes" id="UP000509626"/>
    </source>
</evidence>
<protein>
    <recommendedName>
        <fullName evidence="4">KEOPS complex Pcc1-like subunit</fullName>
    </recommendedName>
</protein>
<dbReference type="RefSeq" id="WP_179269362.1">
    <property type="nucleotide sequence ID" value="NZ_CP058579.1"/>
</dbReference>
<organism evidence="2 3">
    <name type="scientific">Halorarum salinum</name>
    <dbReference type="NCBI Taxonomy" id="2743089"/>
    <lineage>
        <taxon>Archaea</taxon>
        <taxon>Methanobacteriati</taxon>
        <taxon>Methanobacteriota</taxon>
        <taxon>Stenosarchaea group</taxon>
        <taxon>Halobacteria</taxon>
        <taxon>Halobacteriales</taxon>
        <taxon>Haloferacaceae</taxon>
        <taxon>Halorarum</taxon>
    </lineage>
</organism>